<sequence>MQAKRTGELGRDEPDELAVHALSTAEALLVWGIRHWVSCLKARTDPIPLMRAGFGSGGVADIVRPLEAILVVTLDAATSPRDVRCTHCATVGDGERDLLAAVAFEQARRPVDTISKLREWLPPASARLAKELIAEIAAIMQAHQLRVPLRREYDAGRFGGKHHDIRAVVPASLSVH</sequence>
<comment type="caution">
    <text evidence="1">The sequence shown here is derived from an EMBL/GenBank/DDBJ whole genome shotgun (WGS) entry which is preliminary data.</text>
</comment>
<dbReference type="Proteomes" id="UP000630353">
    <property type="component" value="Unassembled WGS sequence"/>
</dbReference>
<protein>
    <submittedName>
        <fullName evidence="1">Uncharacterized protein</fullName>
    </submittedName>
</protein>
<organism evidence="1 2">
    <name type="scientific">Thalassobaculum fulvum</name>
    <dbReference type="NCBI Taxonomy" id="1633335"/>
    <lineage>
        <taxon>Bacteria</taxon>
        <taxon>Pseudomonadati</taxon>
        <taxon>Pseudomonadota</taxon>
        <taxon>Alphaproteobacteria</taxon>
        <taxon>Rhodospirillales</taxon>
        <taxon>Thalassobaculaceae</taxon>
        <taxon>Thalassobaculum</taxon>
    </lineage>
</organism>
<proteinExistence type="predicted"/>
<keyword evidence="2" id="KW-1185">Reference proteome</keyword>
<dbReference type="EMBL" id="BMZS01000016">
    <property type="protein sequence ID" value="GHD63348.1"/>
    <property type="molecule type" value="Genomic_DNA"/>
</dbReference>
<accession>A0A918XXL1</accession>
<dbReference type="AlphaFoldDB" id="A0A918XXL1"/>
<evidence type="ECO:0000313" key="1">
    <source>
        <dbReference type="EMBL" id="GHD63348.1"/>
    </source>
</evidence>
<reference evidence="1" key="2">
    <citation type="submission" date="2020-09" db="EMBL/GenBank/DDBJ databases">
        <authorList>
            <person name="Sun Q."/>
            <person name="Kim S."/>
        </authorList>
    </citation>
    <scope>NUCLEOTIDE SEQUENCE</scope>
    <source>
        <strain evidence="1">KCTC 42651</strain>
    </source>
</reference>
<evidence type="ECO:0000313" key="2">
    <source>
        <dbReference type="Proteomes" id="UP000630353"/>
    </source>
</evidence>
<dbReference type="RefSeq" id="WP_189995539.1">
    <property type="nucleotide sequence ID" value="NZ_BMZS01000016.1"/>
</dbReference>
<name>A0A918XXL1_9PROT</name>
<reference evidence="1" key="1">
    <citation type="journal article" date="2014" name="Int. J. Syst. Evol. Microbiol.">
        <title>Complete genome sequence of Corynebacterium casei LMG S-19264T (=DSM 44701T), isolated from a smear-ripened cheese.</title>
        <authorList>
            <consortium name="US DOE Joint Genome Institute (JGI-PGF)"/>
            <person name="Walter F."/>
            <person name="Albersmeier A."/>
            <person name="Kalinowski J."/>
            <person name="Ruckert C."/>
        </authorList>
    </citation>
    <scope>NUCLEOTIDE SEQUENCE</scope>
    <source>
        <strain evidence="1">KCTC 42651</strain>
    </source>
</reference>
<gene>
    <name evidence="1" type="ORF">GCM10017083_53470</name>
</gene>